<dbReference type="STRING" id="1314781.A0A165KR66"/>
<feature type="transmembrane region" description="Helical" evidence="2">
    <location>
        <begin position="227"/>
        <end position="246"/>
    </location>
</feature>
<proteinExistence type="predicted"/>
<evidence type="ECO:0000313" key="3">
    <source>
        <dbReference type="EMBL" id="KZV96727.1"/>
    </source>
</evidence>
<feature type="transmembrane region" description="Helical" evidence="2">
    <location>
        <begin position="105"/>
        <end position="130"/>
    </location>
</feature>
<sequence>MCHTSPSTFLVWSLLSSTLFVFLVSHMWAFDRFRCLKWGAGSGSGAFKRVMTYTYLLSVPLICTYSIGFTYIKYSEGWVDLPGLGVIPKPYQFWTPLHQRMVFPLYMLFSVAWGLEIVTHLEELCFWLFLLRSTSGQGETHWFRSPHFKLWCVGSLLGAVGIPLVTVFKRQDPLQAEAWTFLIASSGSLLLTLLFLPVLFGFPSFLRRLKAEGTQRRVVLRLCHFHDINIIRVSFRFVFVLPLFVLGLDGVLPNPVVNESLFWTDILAFAAALGCCSSSVMTLLIFFPRDLEAEAGYRERTTHGSIAPTEAGGPAGSEKRGPIPHRPPRPDSVASFETPQLTSSWQDGNRGYSGYSASGYSAQFGMAHNEPPNSATPMVRVVPGDVVEEDGTAFQLFHHPDHVNSTAALKNNQVDLEDGLAPEDMPHILPANMPSPQHKRARPTQQWNANAHSQGPYQQRAVYPPHAGRGRFGGPSPSASAPDVRASRLTVHPMVRNYRSPIDLIDSYYQTSGGNYV</sequence>
<keyword evidence="2" id="KW-0812">Transmembrane</keyword>
<dbReference type="InParanoid" id="A0A165KR66"/>
<feature type="transmembrane region" description="Helical" evidence="2">
    <location>
        <begin position="50"/>
        <end position="72"/>
    </location>
</feature>
<evidence type="ECO:0000256" key="2">
    <source>
        <dbReference type="SAM" id="Phobius"/>
    </source>
</evidence>
<feature type="region of interest" description="Disordered" evidence="1">
    <location>
        <begin position="298"/>
        <end position="349"/>
    </location>
</feature>
<reference evidence="3 4" key="1">
    <citation type="journal article" date="2016" name="Mol. Biol. Evol.">
        <title>Comparative Genomics of Early-Diverging Mushroom-Forming Fungi Provides Insights into the Origins of Lignocellulose Decay Capabilities.</title>
        <authorList>
            <person name="Nagy L.G."/>
            <person name="Riley R."/>
            <person name="Tritt A."/>
            <person name="Adam C."/>
            <person name="Daum C."/>
            <person name="Floudas D."/>
            <person name="Sun H."/>
            <person name="Yadav J.S."/>
            <person name="Pangilinan J."/>
            <person name="Larsson K.H."/>
            <person name="Matsuura K."/>
            <person name="Barry K."/>
            <person name="Labutti K."/>
            <person name="Kuo R."/>
            <person name="Ohm R.A."/>
            <person name="Bhattacharya S.S."/>
            <person name="Shirouzu T."/>
            <person name="Yoshinaga Y."/>
            <person name="Martin F.M."/>
            <person name="Grigoriev I.V."/>
            <person name="Hibbett D.S."/>
        </authorList>
    </citation>
    <scope>NUCLEOTIDE SEQUENCE [LARGE SCALE GENOMIC DNA]</scope>
    <source>
        <strain evidence="3 4">HHB12029</strain>
    </source>
</reference>
<feature type="transmembrane region" description="Helical" evidence="2">
    <location>
        <begin position="266"/>
        <end position="287"/>
    </location>
</feature>
<dbReference type="Proteomes" id="UP000077266">
    <property type="component" value="Unassembled WGS sequence"/>
</dbReference>
<feature type="region of interest" description="Disordered" evidence="1">
    <location>
        <begin position="462"/>
        <end position="484"/>
    </location>
</feature>
<feature type="transmembrane region" description="Helical" evidence="2">
    <location>
        <begin position="180"/>
        <end position="206"/>
    </location>
</feature>
<name>A0A165KR66_EXIGL</name>
<organism evidence="3 4">
    <name type="scientific">Exidia glandulosa HHB12029</name>
    <dbReference type="NCBI Taxonomy" id="1314781"/>
    <lineage>
        <taxon>Eukaryota</taxon>
        <taxon>Fungi</taxon>
        <taxon>Dikarya</taxon>
        <taxon>Basidiomycota</taxon>
        <taxon>Agaricomycotina</taxon>
        <taxon>Agaricomycetes</taxon>
        <taxon>Auriculariales</taxon>
        <taxon>Exidiaceae</taxon>
        <taxon>Exidia</taxon>
    </lineage>
</organism>
<protein>
    <submittedName>
        <fullName evidence="3">Uncharacterized protein</fullName>
    </submittedName>
</protein>
<gene>
    <name evidence="3" type="ORF">EXIGLDRAFT_408272</name>
</gene>
<dbReference type="OrthoDB" id="2384193at2759"/>
<dbReference type="EMBL" id="KV425939">
    <property type="protein sequence ID" value="KZV96727.1"/>
    <property type="molecule type" value="Genomic_DNA"/>
</dbReference>
<evidence type="ECO:0000313" key="4">
    <source>
        <dbReference type="Proteomes" id="UP000077266"/>
    </source>
</evidence>
<feature type="compositionally biased region" description="Polar residues" evidence="1">
    <location>
        <begin position="335"/>
        <end position="347"/>
    </location>
</feature>
<feature type="transmembrane region" description="Helical" evidence="2">
    <location>
        <begin position="12"/>
        <end position="30"/>
    </location>
</feature>
<feature type="transmembrane region" description="Helical" evidence="2">
    <location>
        <begin position="150"/>
        <end position="168"/>
    </location>
</feature>
<keyword evidence="2" id="KW-0472">Membrane</keyword>
<evidence type="ECO:0000256" key="1">
    <source>
        <dbReference type="SAM" id="MobiDB-lite"/>
    </source>
</evidence>
<dbReference type="AlphaFoldDB" id="A0A165KR66"/>
<accession>A0A165KR66</accession>
<keyword evidence="2" id="KW-1133">Transmembrane helix</keyword>
<keyword evidence="4" id="KW-1185">Reference proteome</keyword>